<reference evidence="20" key="1">
    <citation type="submission" date="2015-03" db="EMBL/GenBank/DDBJ databases">
        <title>Pseudomonas frederiksbergensis hydrocarbon degrader.</title>
        <authorList>
            <person name="Brown L.M."/>
            <person name="Ruiz O.N."/>
            <person name="Mueller S."/>
            <person name="Gunasekera T.S."/>
        </authorList>
    </citation>
    <scope>NUCLEOTIDE SEQUENCE [LARGE SCALE GENOMIC DNA]</scope>
    <source>
        <strain evidence="20">SI8</strain>
    </source>
</reference>
<dbReference type="InterPro" id="IPR003661">
    <property type="entry name" value="HisK_dim/P_dom"/>
</dbReference>
<comment type="catalytic activity">
    <reaction evidence="1">
        <text>ATP + protein L-histidine = ADP + protein N-phospho-L-histidine.</text>
        <dbReference type="EC" id="2.7.13.3"/>
    </reaction>
</comment>
<dbReference type="CDD" id="cd12914">
    <property type="entry name" value="PDC1_DGC_like"/>
    <property type="match status" value="1"/>
</dbReference>
<evidence type="ECO:0000256" key="4">
    <source>
        <dbReference type="ARBA" id="ARBA00022475"/>
    </source>
</evidence>
<name>A0A0B1Z279_9PSED</name>
<evidence type="ECO:0000256" key="3">
    <source>
        <dbReference type="ARBA" id="ARBA00012438"/>
    </source>
</evidence>
<evidence type="ECO:0000256" key="6">
    <source>
        <dbReference type="ARBA" id="ARBA00022553"/>
    </source>
</evidence>
<keyword evidence="5" id="KW-0997">Cell inner membrane</keyword>
<dbReference type="Gene3D" id="1.10.287.130">
    <property type="match status" value="1"/>
</dbReference>
<dbReference type="CDD" id="cd00082">
    <property type="entry name" value="HisKA"/>
    <property type="match status" value="1"/>
</dbReference>
<sequence length="602" mass="66768">MNSTLPRRPRWRSLALLALCLAPLLWPLEHLAERYYRSELAGQNRQTLDLYVANLLGTLHRYEVLPQILGELPALRAALSAPDDGVTQGNANRLLKNISAQTGAEVMYLMDATGKTLAASNWDKHDSFVGRNFAFRPYYIEAMAGRLGRFFGLGTTSGKRGYFFAAAVRDREKVIGVLVVKVDLDHTESLWGKTPEQLLVTDHNGVVILTSRQEWRFRSTRPLGEAESKAISAIQPYPTRDPKPLNLDPSAWLTQTQAIEETGWNVSILAPRTLIDRPVRTVVVIGGAALLVLMLLLGLMMQRRRHYLERIAFEAKARHELEGRVAERTSDLEGLNRRLKQEVLEREHAQQELVRAQDDLVQAGKLSALGTMSASISHELNQPLAAIRSYAENAEILLDHQRTDDARGNLKLINELTGRMASIIAHLRAFARRDRHAPESVALQPALDDALALLAKRRRSMEVELIRDLPAATLWVEAGETRLRQVLGNLLANALDALTEKGPPRRLWLSAQATETGVNLYIRDNGPGFCMEALGRAGEPFYTTKTRTQGLGLGLAICDTLMRAFGGELLFANHKEGGALITLKLRAGAPGVSLQPSEDRSV</sequence>
<dbReference type="AlphaFoldDB" id="A0A0B1Z279"/>
<evidence type="ECO:0000256" key="7">
    <source>
        <dbReference type="ARBA" id="ARBA00022679"/>
    </source>
</evidence>
<evidence type="ECO:0000256" key="1">
    <source>
        <dbReference type="ARBA" id="ARBA00000085"/>
    </source>
</evidence>
<gene>
    <name evidence="19" type="ORF">JZ00_18080</name>
</gene>
<dbReference type="InterPro" id="IPR005467">
    <property type="entry name" value="His_kinase_dom"/>
</dbReference>
<evidence type="ECO:0000256" key="10">
    <source>
        <dbReference type="ARBA" id="ARBA00022777"/>
    </source>
</evidence>
<dbReference type="EMBL" id="JQGJ01000011">
    <property type="protein sequence ID" value="KHK63381.1"/>
    <property type="molecule type" value="Genomic_DNA"/>
</dbReference>
<evidence type="ECO:0000256" key="11">
    <source>
        <dbReference type="ARBA" id="ARBA00022840"/>
    </source>
</evidence>
<proteinExistence type="predicted"/>
<dbReference type="SMART" id="SM00387">
    <property type="entry name" value="HATPase_c"/>
    <property type="match status" value="1"/>
</dbReference>
<evidence type="ECO:0000256" key="14">
    <source>
        <dbReference type="ARBA" id="ARBA00023136"/>
    </source>
</evidence>
<evidence type="ECO:0000256" key="13">
    <source>
        <dbReference type="ARBA" id="ARBA00023012"/>
    </source>
</evidence>
<feature type="transmembrane region" description="Helical" evidence="17">
    <location>
        <begin position="282"/>
        <end position="301"/>
    </location>
</feature>
<dbReference type="FunFam" id="3.30.450.20:FF:000127">
    <property type="entry name" value="C4-dicarboxylate transport sensor protein"/>
    <property type="match status" value="1"/>
</dbReference>
<evidence type="ECO:0000256" key="15">
    <source>
        <dbReference type="ARBA" id="ARBA00073143"/>
    </source>
</evidence>
<comment type="subcellular location">
    <subcellularLocation>
        <location evidence="2">Cell inner membrane</location>
        <topology evidence="2">Multi-pass membrane protein</topology>
    </subcellularLocation>
</comment>
<evidence type="ECO:0000259" key="18">
    <source>
        <dbReference type="PROSITE" id="PS50109"/>
    </source>
</evidence>
<dbReference type="GO" id="GO:0005886">
    <property type="term" value="C:plasma membrane"/>
    <property type="evidence" value="ECO:0007669"/>
    <property type="project" value="UniProtKB-SubCell"/>
</dbReference>
<evidence type="ECO:0000256" key="16">
    <source>
        <dbReference type="SAM" id="Coils"/>
    </source>
</evidence>
<protein>
    <recommendedName>
        <fullName evidence="15">C4-dicarboxylate transport sensor protein DctB</fullName>
        <ecNumber evidence="3">2.7.13.3</ecNumber>
    </recommendedName>
</protein>
<keyword evidence="4" id="KW-1003">Cell membrane</keyword>
<dbReference type="Gene3D" id="3.30.450.20">
    <property type="entry name" value="PAS domain"/>
    <property type="match status" value="2"/>
</dbReference>
<dbReference type="PROSITE" id="PS50109">
    <property type="entry name" value="HIS_KIN"/>
    <property type="match status" value="1"/>
</dbReference>
<keyword evidence="13" id="KW-0902">Two-component regulatory system</keyword>
<keyword evidence="16" id="KW-0175">Coiled coil</keyword>
<dbReference type="SUPFAM" id="SSF47384">
    <property type="entry name" value="Homodimeric domain of signal transducing histidine kinase"/>
    <property type="match status" value="1"/>
</dbReference>
<dbReference type="Pfam" id="PF02518">
    <property type="entry name" value="HATPase_c"/>
    <property type="match status" value="1"/>
</dbReference>
<dbReference type="Gene3D" id="3.30.565.10">
    <property type="entry name" value="Histidine kinase-like ATPase, C-terminal domain"/>
    <property type="match status" value="1"/>
</dbReference>
<dbReference type="PIRSF" id="PIRSF036431">
    <property type="entry name" value="STHK_DctB"/>
    <property type="match status" value="1"/>
</dbReference>
<evidence type="ECO:0000313" key="19">
    <source>
        <dbReference type="EMBL" id="KHK63381.1"/>
    </source>
</evidence>
<dbReference type="InterPro" id="IPR004358">
    <property type="entry name" value="Sig_transdc_His_kin-like_C"/>
</dbReference>
<dbReference type="SMART" id="SM00388">
    <property type="entry name" value="HisKA"/>
    <property type="match status" value="1"/>
</dbReference>
<keyword evidence="10" id="KW-0418">Kinase</keyword>
<keyword evidence="14 17" id="KW-0472">Membrane</keyword>
<dbReference type="InterPro" id="IPR036097">
    <property type="entry name" value="HisK_dim/P_sf"/>
</dbReference>
<dbReference type="SUPFAM" id="SSF103190">
    <property type="entry name" value="Sensory domain-like"/>
    <property type="match status" value="1"/>
</dbReference>
<evidence type="ECO:0000256" key="9">
    <source>
        <dbReference type="ARBA" id="ARBA00022741"/>
    </source>
</evidence>
<keyword evidence="7" id="KW-0808">Transferase</keyword>
<feature type="coiled-coil region" evidence="16">
    <location>
        <begin position="332"/>
        <end position="366"/>
    </location>
</feature>
<feature type="domain" description="Histidine kinase" evidence="18">
    <location>
        <begin position="375"/>
        <end position="589"/>
    </location>
</feature>
<dbReference type="PANTHER" id="PTHR43065:SF46">
    <property type="entry name" value="C4-DICARBOXYLATE TRANSPORT SENSOR PROTEIN DCTB"/>
    <property type="match status" value="1"/>
</dbReference>
<dbReference type="InterPro" id="IPR036890">
    <property type="entry name" value="HATPase_C_sf"/>
</dbReference>
<dbReference type="InterPro" id="IPR033479">
    <property type="entry name" value="dCache_1"/>
</dbReference>
<dbReference type="PANTHER" id="PTHR43065">
    <property type="entry name" value="SENSOR HISTIDINE KINASE"/>
    <property type="match status" value="1"/>
</dbReference>
<keyword evidence="6" id="KW-0597">Phosphoprotein</keyword>
<dbReference type="OrthoDB" id="9772100at2"/>
<dbReference type="CDD" id="cd00075">
    <property type="entry name" value="HATPase"/>
    <property type="match status" value="1"/>
</dbReference>
<evidence type="ECO:0000256" key="17">
    <source>
        <dbReference type="SAM" id="Phobius"/>
    </source>
</evidence>
<evidence type="ECO:0000256" key="2">
    <source>
        <dbReference type="ARBA" id="ARBA00004429"/>
    </source>
</evidence>
<dbReference type="Gene3D" id="6.10.250.3020">
    <property type="match status" value="1"/>
</dbReference>
<dbReference type="GO" id="GO:0000155">
    <property type="term" value="F:phosphorelay sensor kinase activity"/>
    <property type="evidence" value="ECO:0007669"/>
    <property type="project" value="InterPro"/>
</dbReference>
<evidence type="ECO:0000256" key="5">
    <source>
        <dbReference type="ARBA" id="ARBA00022519"/>
    </source>
</evidence>
<dbReference type="InterPro" id="IPR003594">
    <property type="entry name" value="HATPase_dom"/>
</dbReference>
<keyword evidence="8 17" id="KW-0812">Transmembrane</keyword>
<dbReference type="Pfam" id="PF02743">
    <property type="entry name" value="dCache_1"/>
    <property type="match status" value="1"/>
</dbReference>
<dbReference type="EC" id="2.7.13.3" evidence="3"/>
<keyword evidence="9" id="KW-0547">Nucleotide-binding</keyword>
<evidence type="ECO:0000256" key="8">
    <source>
        <dbReference type="ARBA" id="ARBA00022692"/>
    </source>
</evidence>
<accession>A0A0B1Z279</accession>
<dbReference type="SUPFAM" id="SSF55874">
    <property type="entry name" value="ATPase domain of HSP90 chaperone/DNA topoisomerase II/histidine kinase"/>
    <property type="match status" value="1"/>
</dbReference>
<evidence type="ECO:0000313" key="20">
    <source>
        <dbReference type="Proteomes" id="UP000030949"/>
    </source>
</evidence>
<keyword evidence="12 17" id="KW-1133">Transmembrane helix</keyword>
<dbReference type="GO" id="GO:0005524">
    <property type="term" value="F:ATP binding"/>
    <property type="evidence" value="ECO:0007669"/>
    <property type="project" value="UniProtKB-KW"/>
</dbReference>
<dbReference type="InterPro" id="IPR029151">
    <property type="entry name" value="Sensor-like_sf"/>
</dbReference>
<comment type="caution">
    <text evidence="19">The sequence shown here is derived from an EMBL/GenBank/DDBJ whole genome shotgun (WGS) entry which is preliminary data.</text>
</comment>
<keyword evidence="11" id="KW-0067">ATP-binding</keyword>
<dbReference type="InterPro" id="IPR017055">
    <property type="entry name" value="Sig_transdc_His_kinase_DctB"/>
</dbReference>
<evidence type="ECO:0000256" key="12">
    <source>
        <dbReference type="ARBA" id="ARBA00022989"/>
    </source>
</evidence>
<dbReference type="FunFam" id="1.10.287.130:FF:000049">
    <property type="entry name" value="C4-dicarboxylate transport sensor protein DctB"/>
    <property type="match status" value="1"/>
</dbReference>
<dbReference type="Proteomes" id="UP000030949">
    <property type="component" value="Unassembled WGS sequence"/>
</dbReference>
<dbReference type="RefSeq" id="WP_039592743.1">
    <property type="nucleotide sequence ID" value="NZ_CP142104.1"/>
</dbReference>
<dbReference type="Pfam" id="PF00512">
    <property type="entry name" value="HisKA"/>
    <property type="match status" value="1"/>
</dbReference>
<dbReference type="PRINTS" id="PR00344">
    <property type="entry name" value="BCTRLSENSOR"/>
</dbReference>
<organism evidence="19 20">
    <name type="scientific">Pseudomonas frederiksbergensis</name>
    <dbReference type="NCBI Taxonomy" id="104087"/>
    <lineage>
        <taxon>Bacteria</taxon>
        <taxon>Pseudomonadati</taxon>
        <taxon>Pseudomonadota</taxon>
        <taxon>Gammaproteobacteria</taxon>
        <taxon>Pseudomonadales</taxon>
        <taxon>Pseudomonadaceae</taxon>
        <taxon>Pseudomonas</taxon>
    </lineage>
</organism>